<comment type="caution">
    <text evidence="5">The sequence shown here is derived from an EMBL/GenBank/DDBJ whole genome shotgun (WGS) entry which is preliminary data.</text>
</comment>
<dbReference type="SUPFAM" id="SSF53271">
    <property type="entry name" value="PRTase-like"/>
    <property type="match status" value="1"/>
</dbReference>
<evidence type="ECO:0000313" key="5">
    <source>
        <dbReference type="EMBL" id="MBO4205865.1"/>
    </source>
</evidence>
<sequence>MTTPLSRRLAESFTWVDPGPHSSHLVSDTSGWWRDPDILAGIGPALVAPFRSTPPTVVIAPAVTGLLLGPLAAAALGVGFAVAHKPAERRLPGAVTWADSPPDYRGRQVRLGILDRHLGPGDRVLAVDDWVASGAQLRAVRDICVVRGAHWVGSAALVADCPPEQARDLGLHALLRAGDLHPDEWHAGHPATRFGSGWAGSAPTHPEPWSAGSTPTRPEPWSAGHQEGPLPGR</sequence>
<dbReference type="InterPro" id="IPR050118">
    <property type="entry name" value="Pur/Pyrimidine_PRTase"/>
</dbReference>
<proteinExistence type="predicted"/>
<dbReference type="PANTHER" id="PTHR43864:SF1">
    <property type="entry name" value="XANTHINE PHOSPHORIBOSYLTRANSFERASE"/>
    <property type="match status" value="1"/>
</dbReference>
<keyword evidence="4" id="KW-1133">Transmembrane helix</keyword>
<evidence type="ECO:0000256" key="3">
    <source>
        <dbReference type="SAM" id="MobiDB-lite"/>
    </source>
</evidence>
<keyword evidence="5" id="KW-0328">Glycosyltransferase</keyword>
<keyword evidence="4" id="KW-0472">Membrane</keyword>
<dbReference type="CDD" id="cd06223">
    <property type="entry name" value="PRTases_typeI"/>
    <property type="match status" value="1"/>
</dbReference>
<dbReference type="PANTHER" id="PTHR43864">
    <property type="entry name" value="HYPOXANTHINE/GUANINE PHOSPHORIBOSYLTRANSFERASE"/>
    <property type="match status" value="1"/>
</dbReference>
<dbReference type="Gene3D" id="3.40.50.2020">
    <property type="match status" value="1"/>
</dbReference>
<keyword evidence="4" id="KW-0812">Transmembrane</keyword>
<reference evidence="5 6" key="1">
    <citation type="submission" date="2019-12" db="EMBL/GenBank/DDBJ databases">
        <title>Whole genome sequencing of endophytic Actinobacterium Micromonospora sp. MPMI6T.</title>
        <authorList>
            <person name="Evv R."/>
            <person name="Podile A.R."/>
        </authorList>
    </citation>
    <scope>NUCLEOTIDE SEQUENCE [LARGE SCALE GENOMIC DNA]</scope>
    <source>
        <strain evidence="5 6">MPMI6</strain>
    </source>
</reference>
<organism evidence="5 6">
    <name type="scientific">Micromonospora echinofusca</name>
    <dbReference type="NCBI Taxonomy" id="47858"/>
    <lineage>
        <taxon>Bacteria</taxon>
        <taxon>Bacillati</taxon>
        <taxon>Actinomycetota</taxon>
        <taxon>Actinomycetes</taxon>
        <taxon>Micromonosporales</taxon>
        <taxon>Micromonosporaceae</taxon>
        <taxon>Micromonospora</taxon>
    </lineage>
</organism>
<dbReference type="Proteomes" id="UP000823521">
    <property type="component" value="Unassembled WGS sequence"/>
</dbReference>
<feature type="transmembrane region" description="Helical" evidence="4">
    <location>
        <begin position="58"/>
        <end position="83"/>
    </location>
</feature>
<feature type="region of interest" description="Disordered" evidence="3">
    <location>
        <begin position="186"/>
        <end position="233"/>
    </location>
</feature>
<name>A0ABS3VMW5_MICEH</name>
<dbReference type="InterPro" id="IPR029057">
    <property type="entry name" value="PRTase-like"/>
</dbReference>
<evidence type="ECO:0000313" key="6">
    <source>
        <dbReference type="Proteomes" id="UP000823521"/>
    </source>
</evidence>
<evidence type="ECO:0000256" key="4">
    <source>
        <dbReference type="SAM" id="Phobius"/>
    </source>
</evidence>
<protein>
    <submittedName>
        <fullName evidence="5">Phosphoribosyltransferase</fullName>
    </submittedName>
</protein>
<keyword evidence="1" id="KW-0808">Transferase</keyword>
<dbReference type="EMBL" id="WVUH01000040">
    <property type="protein sequence ID" value="MBO4205865.1"/>
    <property type="molecule type" value="Genomic_DNA"/>
</dbReference>
<evidence type="ECO:0000256" key="1">
    <source>
        <dbReference type="ARBA" id="ARBA00022679"/>
    </source>
</evidence>
<keyword evidence="2" id="KW-0660">Purine salvage</keyword>
<dbReference type="GO" id="GO:0016757">
    <property type="term" value="F:glycosyltransferase activity"/>
    <property type="evidence" value="ECO:0007669"/>
    <property type="project" value="UniProtKB-KW"/>
</dbReference>
<keyword evidence="6" id="KW-1185">Reference proteome</keyword>
<accession>A0ABS3VMW5</accession>
<gene>
    <name evidence="5" type="ORF">GSF22_07575</name>
</gene>
<evidence type="ECO:0000256" key="2">
    <source>
        <dbReference type="ARBA" id="ARBA00022726"/>
    </source>
</evidence>
<dbReference type="InterPro" id="IPR000836">
    <property type="entry name" value="PRTase_dom"/>
</dbReference>